<gene>
    <name evidence="1" type="ordered locus">Desti_0154</name>
</gene>
<dbReference type="AlphaFoldDB" id="I4C009"/>
<reference evidence="2" key="1">
    <citation type="submission" date="2012-06" db="EMBL/GenBank/DDBJ databases">
        <title>Complete sequence of chromosome of Desulfomonile tiedjei DSM 6799.</title>
        <authorList>
            <person name="Lucas S."/>
            <person name="Copeland A."/>
            <person name="Lapidus A."/>
            <person name="Glavina del Rio T."/>
            <person name="Dalin E."/>
            <person name="Tice H."/>
            <person name="Bruce D."/>
            <person name="Goodwin L."/>
            <person name="Pitluck S."/>
            <person name="Peters L."/>
            <person name="Ovchinnikova G."/>
            <person name="Zeytun A."/>
            <person name="Lu M."/>
            <person name="Kyrpides N."/>
            <person name="Mavromatis K."/>
            <person name="Ivanova N."/>
            <person name="Brettin T."/>
            <person name="Detter J.C."/>
            <person name="Han C."/>
            <person name="Larimer F."/>
            <person name="Land M."/>
            <person name="Hauser L."/>
            <person name="Markowitz V."/>
            <person name="Cheng J.-F."/>
            <person name="Hugenholtz P."/>
            <person name="Woyke T."/>
            <person name="Wu D."/>
            <person name="Spring S."/>
            <person name="Schroeder M."/>
            <person name="Brambilla E."/>
            <person name="Klenk H.-P."/>
            <person name="Eisen J.A."/>
        </authorList>
    </citation>
    <scope>NUCLEOTIDE SEQUENCE [LARGE SCALE GENOMIC DNA]</scope>
    <source>
        <strain evidence="2">ATCC 49306 / DSM 6799 / DCB-1</strain>
    </source>
</reference>
<dbReference type="EMBL" id="CP003360">
    <property type="protein sequence ID" value="AFM22900.1"/>
    <property type="molecule type" value="Genomic_DNA"/>
</dbReference>
<organism evidence="1 2">
    <name type="scientific">Desulfomonile tiedjei (strain ATCC 49306 / DSM 6799 / DCB-1)</name>
    <dbReference type="NCBI Taxonomy" id="706587"/>
    <lineage>
        <taxon>Bacteria</taxon>
        <taxon>Pseudomonadati</taxon>
        <taxon>Thermodesulfobacteriota</taxon>
        <taxon>Desulfomonilia</taxon>
        <taxon>Desulfomonilales</taxon>
        <taxon>Desulfomonilaceae</taxon>
        <taxon>Desulfomonile</taxon>
    </lineage>
</organism>
<sequence>MAVIASEAKQSPDIKRLIPSRLSRETRDRCAPRNDNYLLMFYACEWQSSEMAPGRSGQVTSLVAFTILDPSVSGLRVRRFRF</sequence>
<keyword evidence="2" id="KW-1185">Reference proteome</keyword>
<evidence type="ECO:0000313" key="2">
    <source>
        <dbReference type="Proteomes" id="UP000006055"/>
    </source>
</evidence>
<evidence type="ECO:0000313" key="1">
    <source>
        <dbReference type="EMBL" id="AFM22900.1"/>
    </source>
</evidence>
<dbReference type="HOGENOM" id="CLU_2552772_0_0_7"/>
<accession>I4C009</accession>
<proteinExistence type="predicted"/>
<protein>
    <submittedName>
        <fullName evidence="1">Uncharacterized protein</fullName>
    </submittedName>
</protein>
<dbReference type="Proteomes" id="UP000006055">
    <property type="component" value="Chromosome"/>
</dbReference>
<dbReference type="KEGG" id="dti:Desti_0154"/>
<name>I4C009_DESTA</name>